<dbReference type="InterPro" id="IPR002004">
    <property type="entry name" value="PABP_HYD_C"/>
</dbReference>
<evidence type="ECO:0000256" key="8">
    <source>
        <dbReference type="ARBA" id="ARBA00054110"/>
    </source>
</evidence>
<name>A0A0D6R4H3_ARACU</name>
<keyword evidence="4 10" id="KW-0963">Cytoplasm</keyword>
<dbReference type="Pfam" id="PF00658">
    <property type="entry name" value="MLLE"/>
    <property type="match status" value="1"/>
</dbReference>
<dbReference type="InterPro" id="IPR045305">
    <property type="entry name" value="RRM2_I_PABPs"/>
</dbReference>
<dbReference type="InterPro" id="IPR006515">
    <property type="entry name" value="PABP_1234"/>
</dbReference>
<accession>A0A0D6R4H3</accession>
<dbReference type="NCBIfam" id="TIGR01628">
    <property type="entry name" value="PABP-1234"/>
    <property type="match status" value="1"/>
</dbReference>
<protein>
    <recommendedName>
        <fullName evidence="10">Polyadenylate-binding protein</fullName>
        <shortName evidence="10">PABP</shortName>
    </recommendedName>
</protein>
<dbReference type="InterPro" id="IPR036053">
    <property type="entry name" value="PABP-dom"/>
</dbReference>
<evidence type="ECO:0000256" key="7">
    <source>
        <dbReference type="ARBA" id="ARBA00023242"/>
    </source>
</evidence>
<comment type="similarity">
    <text evidence="3 10">Belongs to the polyadenylate-binding protein type-1 family.</text>
</comment>
<dbReference type="SUPFAM" id="SSF63570">
    <property type="entry name" value="PABC (PABP) domain"/>
    <property type="match status" value="1"/>
</dbReference>
<dbReference type="PROSITE" id="PS50102">
    <property type="entry name" value="RRM"/>
    <property type="match status" value="4"/>
</dbReference>
<dbReference type="InterPro" id="IPR003954">
    <property type="entry name" value="RRM_euk-type"/>
</dbReference>
<dbReference type="CDD" id="cd12380">
    <property type="entry name" value="RRM3_I_PABPs"/>
    <property type="match status" value="1"/>
</dbReference>
<dbReference type="SMART" id="SM00361">
    <property type="entry name" value="RRM_1"/>
    <property type="match status" value="4"/>
</dbReference>
<dbReference type="Pfam" id="PF00076">
    <property type="entry name" value="RRM_1"/>
    <property type="match status" value="4"/>
</dbReference>
<evidence type="ECO:0000256" key="3">
    <source>
        <dbReference type="ARBA" id="ARBA00008557"/>
    </source>
</evidence>
<dbReference type="Gene3D" id="3.30.70.330">
    <property type="match status" value="4"/>
</dbReference>
<dbReference type="InterPro" id="IPR012677">
    <property type="entry name" value="Nucleotide-bd_a/b_plait_sf"/>
</dbReference>
<dbReference type="FunFam" id="1.10.1900.10:FF:000004">
    <property type="entry name" value="Polyadenylate-binding protein"/>
    <property type="match status" value="1"/>
</dbReference>
<dbReference type="PROSITE" id="PS51309">
    <property type="entry name" value="PABC"/>
    <property type="match status" value="1"/>
</dbReference>
<dbReference type="GO" id="GO:0003723">
    <property type="term" value="F:RNA binding"/>
    <property type="evidence" value="ECO:0007669"/>
    <property type="project" value="UniProtKB-UniRule"/>
</dbReference>
<comment type="function">
    <text evidence="8">Binds the poly(A) tail of mRNA. Appears to be an important mediator of the multiple roles of the poly(A) tail in mRNA biogenesis, stability and translation.</text>
</comment>
<keyword evidence="5" id="KW-0677">Repeat</keyword>
<dbReference type="SMART" id="SM00517">
    <property type="entry name" value="PolyA"/>
    <property type="match status" value="1"/>
</dbReference>
<dbReference type="SMART" id="SM00360">
    <property type="entry name" value="RRM"/>
    <property type="match status" value="4"/>
</dbReference>
<evidence type="ECO:0000256" key="10">
    <source>
        <dbReference type="RuleBase" id="RU362004"/>
    </source>
</evidence>
<feature type="domain" description="RRM" evidence="11">
    <location>
        <begin position="103"/>
        <end position="179"/>
    </location>
</feature>
<evidence type="ECO:0000259" key="11">
    <source>
        <dbReference type="PROSITE" id="PS50102"/>
    </source>
</evidence>
<evidence type="ECO:0000256" key="6">
    <source>
        <dbReference type="ARBA" id="ARBA00022884"/>
    </source>
</evidence>
<dbReference type="Gene3D" id="1.10.1900.10">
    <property type="entry name" value="c-terminal domain of poly(a) binding protein"/>
    <property type="match status" value="1"/>
</dbReference>
<evidence type="ECO:0000256" key="4">
    <source>
        <dbReference type="ARBA" id="ARBA00022490"/>
    </source>
</evidence>
<evidence type="ECO:0000256" key="2">
    <source>
        <dbReference type="ARBA" id="ARBA00004496"/>
    </source>
</evidence>
<proteinExistence type="inferred from homology"/>
<dbReference type="FunFam" id="3.30.70.330:FF:000500">
    <property type="entry name" value="Polyadenylate-binding protein"/>
    <property type="match status" value="1"/>
</dbReference>
<evidence type="ECO:0000259" key="12">
    <source>
        <dbReference type="PROSITE" id="PS51309"/>
    </source>
</evidence>
<dbReference type="InterPro" id="IPR035979">
    <property type="entry name" value="RBD_domain_sf"/>
</dbReference>
<evidence type="ECO:0000256" key="5">
    <source>
        <dbReference type="ARBA" id="ARBA00022737"/>
    </source>
</evidence>
<dbReference type="FunFam" id="3.30.70.330:FF:000499">
    <property type="entry name" value="Polyadenylate-binding protein"/>
    <property type="match status" value="1"/>
</dbReference>
<evidence type="ECO:0000313" key="13">
    <source>
        <dbReference type="EMBL" id="JAG96795.1"/>
    </source>
</evidence>
<feature type="domain" description="RRM" evidence="11">
    <location>
        <begin position="193"/>
        <end position="270"/>
    </location>
</feature>
<dbReference type="PANTHER" id="PTHR24012">
    <property type="entry name" value="RNA BINDING PROTEIN"/>
    <property type="match status" value="1"/>
</dbReference>
<reference evidence="13" key="1">
    <citation type="submission" date="2015-03" db="EMBL/GenBank/DDBJ databases">
        <title>A transcriptome of Araucaria cunninghamii, an australian fine timber species.</title>
        <authorList>
            <person name="Jing Yi C.J.Y."/>
            <person name="Yin San L.Y.S."/>
            <person name="Abdul Karim S.S."/>
            <person name="Wan Azmi N.N."/>
            <person name="Hercus R.R."/>
            <person name="Croft L.L."/>
        </authorList>
    </citation>
    <scope>NUCLEOTIDE SEQUENCE</scope>
    <source>
        <strain evidence="13">MI0301</strain>
        <tissue evidence="13">Leaf</tissue>
    </source>
</reference>
<dbReference type="CDD" id="cd12381">
    <property type="entry name" value="RRM4_I_PABPs"/>
    <property type="match status" value="1"/>
</dbReference>
<dbReference type="InterPro" id="IPR000504">
    <property type="entry name" value="RRM_dom"/>
</dbReference>
<dbReference type="AlphaFoldDB" id="A0A0D6R4H3"/>
<keyword evidence="6 9" id="KW-0694">RNA-binding</keyword>
<dbReference type="GO" id="GO:0005634">
    <property type="term" value="C:nucleus"/>
    <property type="evidence" value="ECO:0007669"/>
    <property type="project" value="UniProtKB-SubCell"/>
</dbReference>
<dbReference type="SUPFAM" id="SSF54928">
    <property type="entry name" value="RNA-binding domain, RBD"/>
    <property type="match status" value="2"/>
</dbReference>
<comment type="subcellular location">
    <subcellularLocation>
        <location evidence="2 10">Cytoplasm</location>
    </subcellularLocation>
    <subcellularLocation>
        <location evidence="1">Nucleus</location>
    </subcellularLocation>
</comment>
<organism evidence="13">
    <name type="scientific">Araucaria cunninghamii</name>
    <name type="common">Hoop pine</name>
    <name type="synonym">Moreton Bay pine</name>
    <dbReference type="NCBI Taxonomy" id="56994"/>
    <lineage>
        <taxon>Eukaryota</taxon>
        <taxon>Viridiplantae</taxon>
        <taxon>Streptophyta</taxon>
        <taxon>Embryophyta</taxon>
        <taxon>Tracheophyta</taxon>
        <taxon>Spermatophyta</taxon>
        <taxon>Pinopsida</taxon>
        <taxon>Pinidae</taxon>
        <taxon>Conifers II</taxon>
        <taxon>Araucariales</taxon>
        <taxon>Araucariaceae</taxon>
        <taxon>Araucaria</taxon>
    </lineage>
</organism>
<feature type="domain" description="PABC" evidence="12">
    <location>
        <begin position="566"/>
        <end position="643"/>
    </location>
</feature>
<dbReference type="GO" id="GO:0005737">
    <property type="term" value="C:cytoplasm"/>
    <property type="evidence" value="ECO:0007669"/>
    <property type="project" value="UniProtKB-SubCell"/>
</dbReference>
<sequence length="663" mass="72630">MAVAVAVAPLFPTSVSLYVGDLDAGITEANLSEHFGKMGLLTSVRVCRDTMTQCSLGYGYVNFMDPVDAARALDALNYTKMNGKPIRIMWSHRDPLTRKSGVGNIFIKNLHESVTHAKLHETFNKFGNILSCKVAMQDGKSRGYGFVHFESEESANAAIENVNGTTIEGKQVYVGKFMKRQDRTGSSADQKFTNLYIKNLEKDVTEELLTEKFSKHGKVASIVIMKDDNGNSKGFGFVNFEKPDDAKKAVESMNGSQLGSKVIYVGRAQKKAERAQILRRQFEEKRQERILKYQGSNVYVKNVDDGVDDEELQTVFGQYGTIVSAKIMRDDKGISKGFGFVCFGTPEEANKALAELSGYMLHNKPLYVAIAQRKEVRRAQLQAQWQARISHPIPGLSGPGGAVLPPGYPAMYYAPPGVVSQIPQRQGIMYPPMGVRPGWRPAGALPPSRAGYQPMAVAMVPNNPRQQRQPRARVNGPMLPQPGQPMNYVSSLQQQAMPPSSYKDVSGNQQQRQWQSVKYVPNGRPREMNNTAQASGPATGFPSQTMMNGSASLVGANPVPVANQGANEMLSSLLAAASLQEQKQMLGERLFPLVQQHQFELAGKITGMLLEMDNSELLLLLESPDALLTKVQEAVNILNVSKPNLPAQDANAGSFLAGEVEVN</sequence>
<dbReference type="CDD" id="cd12379">
    <property type="entry name" value="RRM2_I_PABPs"/>
    <property type="match status" value="1"/>
</dbReference>
<dbReference type="EMBL" id="GCKF01036139">
    <property type="protein sequence ID" value="JAG96795.1"/>
    <property type="molecule type" value="Transcribed_RNA"/>
</dbReference>
<feature type="domain" description="RRM" evidence="11">
    <location>
        <begin position="15"/>
        <end position="93"/>
    </location>
</feature>
<feature type="domain" description="RRM" evidence="11">
    <location>
        <begin position="296"/>
        <end position="373"/>
    </location>
</feature>
<evidence type="ECO:0000256" key="9">
    <source>
        <dbReference type="PROSITE-ProRule" id="PRU00176"/>
    </source>
</evidence>
<dbReference type="FunFam" id="3.30.70.330:FF:000003">
    <property type="entry name" value="Polyadenylate-binding protein"/>
    <property type="match status" value="1"/>
</dbReference>
<keyword evidence="7" id="KW-0539">Nucleus</keyword>
<dbReference type="EMBL" id="GCKF01036138">
    <property type="protein sequence ID" value="JAG96796.1"/>
    <property type="molecule type" value="Transcribed_RNA"/>
</dbReference>
<evidence type="ECO:0000256" key="1">
    <source>
        <dbReference type="ARBA" id="ARBA00004123"/>
    </source>
</evidence>